<keyword evidence="3" id="KW-1185">Reference proteome</keyword>
<proteinExistence type="predicted"/>
<accession>A0A8H4LM93</accession>
<evidence type="ECO:0000256" key="1">
    <source>
        <dbReference type="SAM" id="MobiDB-lite"/>
    </source>
</evidence>
<comment type="caution">
    <text evidence="2">The sequence shown here is derived from an EMBL/GenBank/DDBJ whole genome shotgun (WGS) entry which is preliminary data.</text>
</comment>
<evidence type="ECO:0000313" key="3">
    <source>
        <dbReference type="Proteomes" id="UP000554235"/>
    </source>
</evidence>
<dbReference type="EMBL" id="JAADYS010000297">
    <property type="protein sequence ID" value="KAF4470772.1"/>
    <property type="molecule type" value="Genomic_DNA"/>
</dbReference>
<protein>
    <submittedName>
        <fullName evidence="2">Uncharacterized protein</fullName>
    </submittedName>
</protein>
<name>A0A8H4LM93_9HYPO</name>
<reference evidence="2 3" key="1">
    <citation type="submission" date="2020-01" db="EMBL/GenBank/DDBJ databases">
        <title>Identification and distribution of gene clusters putatively required for synthesis of sphingolipid metabolism inhibitors in phylogenetically diverse species of the filamentous fungus Fusarium.</title>
        <authorList>
            <person name="Kim H.-S."/>
            <person name="Busman M."/>
            <person name="Brown D.W."/>
            <person name="Divon H."/>
            <person name="Uhlig S."/>
            <person name="Proctor R.H."/>
        </authorList>
    </citation>
    <scope>NUCLEOTIDE SEQUENCE [LARGE SCALE GENOMIC DNA]</scope>
    <source>
        <strain evidence="2 3">NRRL 20459</strain>
    </source>
</reference>
<evidence type="ECO:0000313" key="2">
    <source>
        <dbReference type="EMBL" id="KAF4470772.1"/>
    </source>
</evidence>
<feature type="compositionally biased region" description="Polar residues" evidence="1">
    <location>
        <begin position="167"/>
        <end position="179"/>
    </location>
</feature>
<organism evidence="2 3">
    <name type="scientific">Fusarium albosuccineum</name>
    <dbReference type="NCBI Taxonomy" id="1237068"/>
    <lineage>
        <taxon>Eukaryota</taxon>
        <taxon>Fungi</taxon>
        <taxon>Dikarya</taxon>
        <taxon>Ascomycota</taxon>
        <taxon>Pezizomycotina</taxon>
        <taxon>Sordariomycetes</taxon>
        <taxon>Hypocreomycetidae</taxon>
        <taxon>Hypocreales</taxon>
        <taxon>Nectriaceae</taxon>
        <taxon>Fusarium</taxon>
        <taxon>Fusarium decemcellulare species complex</taxon>
    </lineage>
</organism>
<gene>
    <name evidence="2" type="ORF">FALBO_2324</name>
</gene>
<dbReference type="AlphaFoldDB" id="A0A8H4LM93"/>
<sequence length="247" mass="26410">MGPISPFSAFQVFVDLPELRWQGESVEPHPYRKLCSASALLVQPLAPGSLGCPGLSGPQDGYVASSMANTNAVEQVPSWLRPFHPLGHANSSTGPLALILQWSWFRTRALLAHGNASSEMTLQPVGFGDLYRQGARGTCPKPHRSSSPKDLRTASAPLGFGGRSPEAWSTWQRGSSPRSSFLGRPRRDRTQGPSVVYRVRSRPGSPALACQASPSVISQGLVDVHQGPNWRGPSIVEGGLITPSNAI</sequence>
<feature type="region of interest" description="Disordered" evidence="1">
    <location>
        <begin position="134"/>
        <end position="193"/>
    </location>
</feature>
<dbReference type="Proteomes" id="UP000554235">
    <property type="component" value="Unassembled WGS sequence"/>
</dbReference>